<keyword evidence="3" id="KW-1185">Reference proteome</keyword>
<feature type="domain" description="Ral GTPase-activating protein subunit alpha/beta N-terminal" evidence="2">
    <location>
        <begin position="152"/>
        <end position="273"/>
    </location>
</feature>
<feature type="region of interest" description="Disordered" evidence="1">
    <location>
        <begin position="596"/>
        <end position="671"/>
    </location>
</feature>
<dbReference type="SUPFAM" id="SSF111347">
    <property type="entry name" value="Rap/Ran-GAP"/>
    <property type="match status" value="1"/>
</dbReference>
<feature type="compositionally biased region" description="Low complexity" evidence="1">
    <location>
        <begin position="643"/>
        <end position="668"/>
    </location>
</feature>
<dbReference type="Pfam" id="PF20412">
    <property type="entry name" value="RALGAPB_N"/>
    <property type="match status" value="1"/>
</dbReference>
<dbReference type="Gene3D" id="3.40.50.11210">
    <property type="entry name" value="Rap/Ran-GAP"/>
    <property type="match status" value="1"/>
</dbReference>
<gene>
    <name evidence="4" type="primary">LOC6903642</name>
</gene>
<feature type="compositionally biased region" description="Low complexity" evidence="1">
    <location>
        <begin position="484"/>
        <end position="494"/>
    </location>
</feature>
<dbReference type="InParanoid" id="A0A6I8V708"/>
<dbReference type="InterPro" id="IPR039930">
    <property type="entry name" value="RALGAPB"/>
</dbReference>
<dbReference type="Proteomes" id="UP000001819">
    <property type="component" value="Chromosome X"/>
</dbReference>
<dbReference type="GO" id="GO:0005096">
    <property type="term" value="F:GTPase activator activity"/>
    <property type="evidence" value="ECO:0007669"/>
    <property type="project" value="InterPro"/>
</dbReference>
<feature type="compositionally biased region" description="Low complexity" evidence="1">
    <location>
        <begin position="596"/>
        <end position="612"/>
    </location>
</feature>
<proteinExistence type="predicted"/>
<dbReference type="GO" id="GO:0051056">
    <property type="term" value="P:regulation of small GTPase mediated signal transduction"/>
    <property type="evidence" value="ECO:0007669"/>
    <property type="project" value="InterPro"/>
</dbReference>
<feature type="compositionally biased region" description="Basic residues" evidence="1">
    <location>
        <begin position="473"/>
        <end position="483"/>
    </location>
</feature>
<dbReference type="FunCoup" id="A0A6I8V708">
    <property type="interactions" value="1855"/>
</dbReference>
<protein>
    <submittedName>
        <fullName evidence="4">Ral GTPase-activating protein subunit beta isoform X1</fullName>
    </submittedName>
</protein>
<feature type="region of interest" description="Disordered" evidence="1">
    <location>
        <begin position="473"/>
        <end position="497"/>
    </location>
</feature>
<dbReference type="InterPro" id="IPR035974">
    <property type="entry name" value="Rap/Ran-GAP_sf"/>
</dbReference>
<reference evidence="4" key="1">
    <citation type="submission" date="2025-08" db="UniProtKB">
        <authorList>
            <consortium name="RefSeq"/>
        </authorList>
    </citation>
    <scope>IDENTIFICATION</scope>
    <source>
        <strain evidence="4">MV-25-SWS-2005</strain>
        <tissue evidence="4">Whole body</tissue>
    </source>
</reference>
<dbReference type="PANTHER" id="PTHR21344">
    <property type="entry name" value="RAL GTPASE-ACTIVATING PROTEIN SUBUNIT BETA"/>
    <property type="match status" value="1"/>
</dbReference>
<evidence type="ECO:0000256" key="1">
    <source>
        <dbReference type="SAM" id="MobiDB-lite"/>
    </source>
</evidence>
<dbReference type="InterPro" id="IPR046859">
    <property type="entry name" value="RGPA/RALGAPB_N"/>
</dbReference>
<organism evidence="3 4">
    <name type="scientific">Drosophila pseudoobscura pseudoobscura</name>
    <name type="common">Fruit fly</name>
    <dbReference type="NCBI Taxonomy" id="46245"/>
    <lineage>
        <taxon>Eukaryota</taxon>
        <taxon>Metazoa</taxon>
        <taxon>Ecdysozoa</taxon>
        <taxon>Arthropoda</taxon>
        <taxon>Hexapoda</taxon>
        <taxon>Insecta</taxon>
        <taxon>Pterygota</taxon>
        <taxon>Neoptera</taxon>
        <taxon>Endopterygota</taxon>
        <taxon>Diptera</taxon>
        <taxon>Brachycera</taxon>
        <taxon>Muscomorpha</taxon>
        <taxon>Ephydroidea</taxon>
        <taxon>Drosophilidae</taxon>
        <taxon>Drosophila</taxon>
        <taxon>Sophophora</taxon>
    </lineage>
</organism>
<feature type="compositionally biased region" description="Low complexity" evidence="1">
    <location>
        <begin position="621"/>
        <end position="633"/>
    </location>
</feature>
<evidence type="ECO:0000313" key="3">
    <source>
        <dbReference type="Proteomes" id="UP000001819"/>
    </source>
</evidence>
<evidence type="ECO:0000259" key="2">
    <source>
        <dbReference type="Pfam" id="PF20412"/>
    </source>
</evidence>
<feature type="compositionally biased region" description="Low complexity" evidence="1">
    <location>
        <begin position="409"/>
        <end position="431"/>
    </location>
</feature>
<evidence type="ECO:0000313" key="4">
    <source>
        <dbReference type="RefSeq" id="XP_015034986.2"/>
    </source>
</evidence>
<feature type="region of interest" description="Disordered" evidence="1">
    <location>
        <begin position="1625"/>
        <end position="1671"/>
    </location>
</feature>
<dbReference type="RefSeq" id="XP_015034986.2">
    <property type="nucleotide sequence ID" value="XM_015179500.2"/>
</dbReference>
<dbReference type="PANTHER" id="PTHR21344:SF1">
    <property type="entry name" value="RAL GTPASE-ACTIVATING PROTEIN SUBUNIT BETA"/>
    <property type="match status" value="1"/>
</dbReference>
<name>A0A6I8V708_DROPS</name>
<sequence>MYSEWASLSAQITANSCGAQCFSVLNKFPASAGREVVVSVVKQLGTNLGITQNAEPSHLVKDEEVKWCMDVICFGLSLPLQEHETIKDCVNVYCEWLTALHPQPRISVPKPICEDANLYARQIINHFHNLFVPRQGEILPFLYQTTLGADTIKRQAVLCHRVLRTLQQTAQISQQMDRQTWDTLLLFLLAINEILLAPPTVKDDVGDQLCERVLSVLFEVWLLACVRSFPSPSMWKTLQESCSMWRHRVALVDQWNRVNLALTSRLLEFSYGPAFPQLKNADEDGQLIPLGMSNDCVAQTWYRFLRMIGNPTALCSPHIISKSSHFVQWALTHEKGAETHQHPCLQMLPQIFLNAMKGISSQVDAFLGVYQPPPHQTDSVVTNLMEIRHSLNEATSSTLQQFIHSSSASNISANSQQQGSAAQQLQLQLQHQHMHHHHHLHYPHLHLHGAGSFLRDNFMSNSASSALNAIMGHHSHHQQHQQHHQQQQLSLSQSGASPTSTAALVASNLGHSMGASAVGSTSAGGSHSAGVVGSISFSTTEASLPSTGVSSTPTPPLQRRLAKSFSVAPTITQQKGLSKTSLIGLTGGGARNAIGSSSSSSYIHSSGSTSAGPVQGTGGVAAAPGSGITTATGAGTGSGSGGQAPAPAAAAAPTTPTSTSGPPSASSSINSLPLTSMGAGVELAVARPKCNSILHVFHEWLFEAAHIGGDTWRQNRKKQACEASKRPSSMIMEHRKGSISLSQPNSLNDPASLPPTLTIDKYESGRAEAIGTLCKIFCAKKTGEEILPVYLARFYMALQQCLKITESKECDETLASILLHSGDLFRLDLDGINVLLPGFIAALEIVLPDKDLKLKTQSMAFNRTELRRSAINILLSIMVLPLHYQALPIRDLSSETNEKMFTFIQLKSRLMNILMNALQVETDAQNTHMLLGGLLLCVQDAVTFEETDLGGGGSGATHLHNSGGAQHQHQHHEANLLSSGCSERSASLVSTGTASLGAQTTATMGAGSGSIRDTASAHDYPSLTISDDMSFEFGQELEGVTTYDNAHALFVRATYLVCHRLISSWKTDLNVSLAALELLSGLARLHIRETDTLVKIYEASQNLTIISSDALECKRAVKWICDYICYQCSRPPPAHSKDLHSTIVAAFQCTAAWLMQHPYLLQDKDCLQTVLEVVELGISGTKSQSKSGDIPKFKDEKELKPASMRVRDAAENLLTIILEQVGYFPSECGPESISSLLDELALMKHCNSMVPAAAASTEQAIAKFKYFVTENSTILALLEEPLGNDQDPQPTVTLLIRGPFGRHAWTMQLRHLPRSKSGIKYHAVNPGRPIPMNDNSQRPECEQKNFPDGVDKVQPCVADYSIPTIEQIREQYGSASIRELELILENQSIHEKLAWAEADNSVDSLSHSQECVPPLVCQEFHAARLFLSHFGFLTFETRNPHNPAESLGTPPQRPLIVLDTKSTAFAADLDRLDKLSARTHDTVYVFYVKTGQTSAQQIIGNMVEEPSLTYDPHFAGMLQTLGWPVLVADHSGWTGFAHNSWSLKGTPEEQHQQHQLQQQLQLKSNVPSELNYNGSQRVLYWADVSSEIAFVVPTTWNLRYNSDISDGASIANSDQIGSSNVWARCESDTGTGPAKSKPRNLSLELETATGTGTGTGRTQKEPVPPTRRKGNVTKPTLLAQAPAKIFLVWLESYEDYLNFPLEDLLAYTRTGEELHSLQQPRAADCHVIFVHSLLSGLLRVKLQGPPGRMSFATPLVDGMVLSRRVVGNLVRQTALNISRRRRLDNDNYQPPHVRRRLKVQDIVQKYKMDLSEAELLAHLFQRAI</sequence>
<feature type="compositionally biased region" description="Basic residues" evidence="1">
    <location>
        <begin position="432"/>
        <end position="442"/>
    </location>
</feature>
<feature type="region of interest" description="Disordered" evidence="1">
    <location>
        <begin position="409"/>
        <end position="442"/>
    </location>
</feature>
<dbReference type="ExpressionAtlas" id="A0A6I8V708">
    <property type="expression patterns" value="baseline"/>
</dbReference>
<accession>A0A6I8V708</accession>